<evidence type="ECO:0000313" key="3">
    <source>
        <dbReference type="RefSeq" id="XP_028041861.1"/>
    </source>
</evidence>
<feature type="domain" description="CRAL-TRIO" evidence="1">
    <location>
        <begin position="124"/>
        <end position="232"/>
    </location>
</feature>
<dbReference type="PRINTS" id="PR00180">
    <property type="entry name" value="CRETINALDHBP"/>
</dbReference>
<dbReference type="KEGG" id="bman:114251701"/>
<dbReference type="InterPro" id="IPR001251">
    <property type="entry name" value="CRAL-TRIO_dom"/>
</dbReference>
<dbReference type="GO" id="GO:0016020">
    <property type="term" value="C:membrane"/>
    <property type="evidence" value="ECO:0007669"/>
    <property type="project" value="TreeGrafter"/>
</dbReference>
<dbReference type="InterPro" id="IPR036273">
    <property type="entry name" value="CRAL/TRIO_N_dom_sf"/>
</dbReference>
<sequence>MTEKVEEQLSMFKEWFRKQPHFPKKIDDILIVRFLHSCYYDVENAKKTANKFFEMRATCPDLFANRDPTGPDIQNAIQFSKMAQYPITGNKFLWIWQIDDPGLQRYNATHEAKLSALATDCWLLIEQNLEESDIVLVDAKHMSFRILMKLNLSLSKAQVKYYEEAMPFRMNQIHFVNCPPILSRIFSIYKTFVKPEVTERICFHLPNSETLFEYINKDDLPKDLGGNRESMEYFTKLAIERIMNKR</sequence>
<dbReference type="GO" id="GO:1902936">
    <property type="term" value="F:phosphatidylinositol bisphosphate binding"/>
    <property type="evidence" value="ECO:0007669"/>
    <property type="project" value="TreeGrafter"/>
</dbReference>
<evidence type="ECO:0000313" key="2">
    <source>
        <dbReference type="Proteomes" id="UP000504629"/>
    </source>
</evidence>
<dbReference type="Proteomes" id="UP000504629">
    <property type="component" value="Unplaced"/>
</dbReference>
<name>A0A6J2KHN4_BOMMA</name>
<dbReference type="SUPFAM" id="SSF52087">
    <property type="entry name" value="CRAL/TRIO domain"/>
    <property type="match status" value="1"/>
</dbReference>
<organism evidence="2 3">
    <name type="scientific">Bombyx mandarina</name>
    <name type="common">Wild silk moth</name>
    <name type="synonym">Wild silkworm</name>
    <dbReference type="NCBI Taxonomy" id="7092"/>
    <lineage>
        <taxon>Eukaryota</taxon>
        <taxon>Metazoa</taxon>
        <taxon>Ecdysozoa</taxon>
        <taxon>Arthropoda</taxon>
        <taxon>Hexapoda</taxon>
        <taxon>Insecta</taxon>
        <taxon>Pterygota</taxon>
        <taxon>Neoptera</taxon>
        <taxon>Endopterygota</taxon>
        <taxon>Lepidoptera</taxon>
        <taxon>Glossata</taxon>
        <taxon>Ditrysia</taxon>
        <taxon>Bombycoidea</taxon>
        <taxon>Bombycidae</taxon>
        <taxon>Bombycinae</taxon>
        <taxon>Bombyx</taxon>
    </lineage>
</organism>
<dbReference type="InterPro" id="IPR036865">
    <property type="entry name" value="CRAL-TRIO_dom_sf"/>
</dbReference>
<dbReference type="GeneID" id="114251701"/>
<dbReference type="OrthoDB" id="1434354at2759"/>
<dbReference type="AlphaFoldDB" id="A0A6J2KHN4"/>
<dbReference type="PANTHER" id="PTHR10174">
    <property type="entry name" value="ALPHA-TOCOPHEROL TRANSFER PROTEIN-RELATED"/>
    <property type="match status" value="1"/>
</dbReference>
<reference evidence="3" key="1">
    <citation type="submission" date="2025-08" db="UniProtKB">
        <authorList>
            <consortium name="RefSeq"/>
        </authorList>
    </citation>
    <scope>IDENTIFICATION</scope>
    <source>
        <tissue evidence="3">Silk gland</tissue>
    </source>
</reference>
<accession>A0A6J2KHN4</accession>
<dbReference type="RefSeq" id="XP_028041861.1">
    <property type="nucleotide sequence ID" value="XM_028186060.1"/>
</dbReference>
<dbReference type="CDD" id="cd00170">
    <property type="entry name" value="SEC14"/>
    <property type="match status" value="1"/>
</dbReference>
<dbReference type="Gene3D" id="3.40.525.10">
    <property type="entry name" value="CRAL-TRIO lipid binding domain"/>
    <property type="match status" value="1"/>
</dbReference>
<gene>
    <name evidence="3" type="primary">LOC114251701</name>
</gene>
<dbReference type="PROSITE" id="PS50191">
    <property type="entry name" value="CRAL_TRIO"/>
    <property type="match status" value="1"/>
</dbReference>
<dbReference type="PANTHER" id="PTHR10174:SF222">
    <property type="entry name" value="GH10083P-RELATED"/>
    <property type="match status" value="1"/>
</dbReference>
<dbReference type="SUPFAM" id="SSF46938">
    <property type="entry name" value="CRAL/TRIO N-terminal domain"/>
    <property type="match status" value="1"/>
</dbReference>
<protein>
    <submittedName>
        <fullName evidence="3">Retinol-binding protein pinta-like</fullName>
    </submittedName>
</protein>
<dbReference type="Pfam" id="PF00650">
    <property type="entry name" value="CRAL_TRIO"/>
    <property type="match status" value="1"/>
</dbReference>
<keyword evidence="2" id="KW-1185">Reference proteome</keyword>
<dbReference type="Gene3D" id="1.10.8.20">
    <property type="entry name" value="N-terminal domain of phosphatidylinositol transfer protein sec14p"/>
    <property type="match status" value="1"/>
</dbReference>
<evidence type="ECO:0000259" key="1">
    <source>
        <dbReference type="PROSITE" id="PS50191"/>
    </source>
</evidence>
<proteinExistence type="predicted"/>